<dbReference type="InterPro" id="IPR016181">
    <property type="entry name" value="Acyl_CoA_acyltransferase"/>
</dbReference>
<dbReference type="OrthoDB" id="9795199at2"/>
<dbReference type="PROSITE" id="PS51186">
    <property type="entry name" value="GNAT"/>
    <property type="match status" value="1"/>
</dbReference>
<feature type="domain" description="N-acetyltransferase" evidence="1">
    <location>
        <begin position="15"/>
        <end position="181"/>
    </location>
</feature>
<comment type="caution">
    <text evidence="2">The sequence shown here is derived from an EMBL/GenBank/DDBJ whole genome shotgun (WGS) entry which is preliminary data.</text>
</comment>
<dbReference type="SUPFAM" id="SSF55729">
    <property type="entry name" value="Acyl-CoA N-acyltransferases (Nat)"/>
    <property type="match status" value="1"/>
</dbReference>
<dbReference type="PANTHER" id="PTHR43610:SF1">
    <property type="entry name" value="N-ACETYLTRANSFERASE DOMAIN-CONTAINING PROTEIN"/>
    <property type="match status" value="1"/>
</dbReference>
<organism evidence="2 3">
    <name type="scientific">Paenibacillus paeoniae</name>
    <dbReference type="NCBI Taxonomy" id="2292705"/>
    <lineage>
        <taxon>Bacteria</taxon>
        <taxon>Bacillati</taxon>
        <taxon>Bacillota</taxon>
        <taxon>Bacilli</taxon>
        <taxon>Bacillales</taxon>
        <taxon>Paenibacillaceae</taxon>
        <taxon>Paenibacillus</taxon>
    </lineage>
</organism>
<dbReference type="GO" id="GO:0016747">
    <property type="term" value="F:acyltransferase activity, transferring groups other than amino-acyl groups"/>
    <property type="evidence" value="ECO:0007669"/>
    <property type="project" value="InterPro"/>
</dbReference>
<gene>
    <name evidence="2" type="ORF">DX130_07695</name>
</gene>
<evidence type="ECO:0000313" key="2">
    <source>
        <dbReference type="EMBL" id="REK77886.1"/>
    </source>
</evidence>
<dbReference type="Gene3D" id="3.40.630.30">
    <property type="match status" value="1"/>
</dbReference>
<name>A0A371PNV9_9BACL</name>
<keyword evidence="2" id="KW-0808">Transferase</keyword>
<dbReference type="Pfam" id="PF13302">
    <property type="entry name" value="Acetyltransf_3"/>
    <property type="match status" value="1"/>
</dbReference>
<sequence length="206" mass="23754">MHIMDVVMKLKGHTIDLVLLEPKHKEELAAMLHNDRIWEFTWRKITTIEQANALVDEALRERYGGSQLPFAVIEKSTGLIVGTTRIAAISEGHRHAEIGYTWLSPRVWRTSVNTECKRLLLGHCFEHLRTLRVQFSISHYNVRSQRAVERLGAVQEGVLRQARIKPDGTVHDVVLYSILASEWEAVKERLDGYLSFNYTRDQQIVI</sequence>
<dbReference type="Proteomes" id="UP000261905">
    <property type="component" value="Unassembled WGS sequence"/>
</dbReference>
<protein>
    <submittedName>
        <fullName evidence="2">N-acetyltransferase</fullName>
    </submittedName>
</protein>
<dbReference type="AlphaFoldDB" id="A0A371PNV9"/>
<dbReference type="EMBL" id="QUBQ01000001">
    <property type="protein sequence ID" value="REK77886.1"/>
    <property type="molecule type" value="Genomic_DNA"/>
</dbReference>
<dbReference type="PANTHER" id="PTHR43610">
    <property type="entry name" value="BLL6696 PROTEIN"/>
    <property type="match status" value="1"/>
</dbReference>
<evidence type="ECO:0000259" key="1">
    <source>
        <dbReference type="PROSITE" id="PS51186"/>
    </source>
</evidence>
<reference evidence="2 3" key="1">
    <citation type="submission" date="2018-08" db="EMBL/GenBank/DDBJ databases">
        <title>Paenibacillus sp. M4BSY-1, whole genome shotgun sequence.</title>
        <authorList>
            <person name="Tuo L."/>
        </authorList>
    </citation>
    <scope>NUCLEOTIDE SEQUENCE [LARGE SCALE GENOMIC DNA]</scope>
    <source>
        <strain evidence="2 3">M4BSY-1</strain>
    </source>
</reference>
<keyword evidence="3" id="KW-1185">Reference proteome</keyword>
<accession>A0A371PNV9</accession>
<evidence type="ECO:0000313" key="3">
    <source>
        <dbReference type="Proteomes" id="UP000261905"/>
    </source>
</evidence>
<proteinExistence type="predicted"/>
<dbReference type="InterPro" id="IPR000182">
    <property type="entry name" value="GNAT_dom"/>
</dbReference>